<dbReference type="EMBL" id="FXAH01000010">
    <property type="protein sequence ID" value="SMF54963.1"/>
    <property type="molecule type" value="Genomic_DNA"/>
</dbReference>
<dbReference type="PANTHER" id="PTHR30055">
    <property type="entry name" value="HTH-TYPE TRANSCRIPTIONAL REGULATOR RUTR"/>
    <property type="match status" value="1"/>
</dbReference>
<organism evidence="5 6">
    <name type="scientific">Trinickia caryophylli</name>
    <name type="common">Paraburkholderia caryophylli</name>
    <dbReference type="NCBI Taxonomy" id="28094"/>
    <lineage>
        <taxon>Bacteria</taxon>
        <taxon>Pseudomonadati</taxon>
        <taxon>Pseudomonadota</taxon>
        <taxon>Betaproteobacteria</taxon>
        <taxon>Burkholderiales</taxon>
        <taxon>Burkholderiaceae</taxon>
        <taxon>Trinickia</taxon>
    </lineage>
</organism>
<feature type="region of interest" description="Disordered" evidence="3">
    <location>
        <begin position="184"/>
        <end position="220"/>
    </location>
</feature>
<dbReference type="PROSITE" id="PS50977">
    <property type="entry name" value="HTH_TETR_2"/>
    <property type="match status" value="1"/>
</dbReference>
<accession>A0A1X7FMB5</accession>
<dbReference type="GO" id="GO:0003700">
    <property type="term" value="F:DNA-binding transcription factor activity"/>
    <property type="evidence" value="ECO:0007669"/>
    <property type="project" value="TreeGrafter"/>
</dbReference>
<protein>
    <submittedName>
        <fullName evidence="5">Transcriptional regulator, TetR family</fullName>
    </submittedName>
</protein>
<evidence type="ECO:0000313" key="5">
    <source>
        <dbReference type="EMBL" id="SMF54963.1"/>
    </source>
</evidence>
<evidence type="ECO:0000256" key="3">
    <source>
        <dbReference type="SAM" id="MobiDB-lite"/>
    </source>
</evidence>
<sequence length="220" mass="24024">MDNATRSERSRTAAIQAALKIIARDGPGKLTFDAIARESGMSKGGLMHQFRTKQEVLKALLEHQTEHFERFSRDYEATLDTSVAEPMLMAQIATAREATDQPQSVALALVAAFVEDPTLLAARRDNNAGKLKQLKAQAEDPELAMLRWAAATGLMLSELFGLSPFSAKERNRLFDRLLDDGQWTPTAAKDRANGKANGKTNGKATVARARSKAATSIGRR</sequence>
<dbReference type="GO" id="GO:0000976">
    <property type="term" value="F:transcription cis-regulatory region binding"/>
    <property type="evidence" value="ECO:0007669"/>
    <property type="project" value="TreeGrafter"/>
</dbReference>
<reference evidence="6" key="1">
    <citation type="submission" date="2017-04" db="EMBL/GenBank/DDBJ databases">
        <authorList>
            <person name="Varghese N."/>
            <person name="Submissions S."/>
        </authorList>
    </citation>
    <scope>NUCLEOTIDE SEQUENCE [LARGE SCALE GENOMIC DNA]</scope>
    <source>
        <strain evidence="6">Ballard 720</strain>
    </source>
</reference>
<dbReference type="Gene3D" id="1.10.357.10">
    <property type="entry name" value="Tetracycline Repressor, domain 2"/>
    <property type="match status" value="1"/>
</dbReference>
<dbReference type="InterPro" id="IPR036271">
    <property type="entry name" value="Tet_transcr_reg_TetR-rel_C_sf"/>
</dbReference>
<feature type="domain" description="HTH tetR-type" evidence="4">
    <location>
        <begin position="8"/>
        <end position="68"/>
    </location>
</feature>
<dbReference type="InterPro" id="IPR041479">
    <property type="entry name" value="TetR_CgmR_C"/>
</dbReference>
<dbReference type="GeneID" id="95553327"/>
<dbReference type="Proteomes" id="UP000192911">
    <property type="component" value="Unassembled WGS sequence"/>
</dbReference>
<keyword evidence="1 2" id="KW-0238">DNA-binding</keyword>
<gene>
    <name evidence="5" type="ORF">SAMN06295900_11010</name>
</gene>
<evidence type="ECO:0000256" key="2">
    <source>
        <dbReference type="PROSITE-ProRule" id="PRU00335"/>
    </source>
</evidence>
<proteinExistence type="predicted"/>
<dbReference type="InterPro" id="IPR009057">
    <property type="entry name" value="Homeodomain-like_sf"/>
</dbReference>
<dbReference type="SUPFAM" id="SSF48498">
    <property type="entry name" value="Tetracyclin repressor-like, C-terminal domain"/>
    <property type="match status" value="1"/>
</dbReference>
<feature type="DNA-binding region" description="H-T-H motif" evidence="2">
    <location>
        <begin position="31"/>
        <end position="50"/>
    </location>
</feature>
<name>A0A1X7FMB5_TRICW</name>
<dbReference type="InterPro" id="IPR001647">
    <property type="entry name" value="HTH_TetR"/>
</dbReference>
<dbReference type="Pfam" id="PF00440">
    <property type="entry name" value="TetR_N"/>
    <property type="match status" value="1"/>
</dbReference>
<dbReference type="PANTHER" id="PTHR30055:SF148">
    <property type="entry name" value="TETR-FAMILY TRANSCRIPTIONAL REGULATOR"/>
    <property type="match status" value="1"/>
</dbReference>
<evidence type="ECO:0000313" key="6">
    <source>
        <dbReference type="Proteomes" id="UP000192911"/>
    </source>
</evidence>
<dbReference type="Pfam" id="PF17937">
    <property type="entry name" value="TetR_C_28"/>
    <property type="match status" value="1"/>
</dbReference>
<dbReference type="SUPFAM" id="SSF46689">
    <property type="entry name" value="Homeodomain-like"/>
    <property type="match status" value="1"/>
</dbReference>
<dbReference type="RefSeq" id="WP_085228758.1">
    <property type="nucleotide sequence ID" value="NZ_BSQD01000007.1"/>
</dbReference>
<keyword evidence="6" id="KW-1185">Reference proteome</keyword>
<dbReference type="InterPro" id="IPR050109">
    <property type="entry name" value="HTH-type_TetR-like_transc_reg"/>
</dbReference>
<dbReference type="AlphaFoldDB" id="A0A1X7FMB5"/>
<evidence type="ECO:0000259" key="4">
    <source>
        <dbReference type="PROSITE" id="PS50977"/>
    </source>
</evidence>
<dbReference type="STRING" id="28094.SAMN06295900_11010"/>
<evidence type="ECO:0000256" key="1">
    <source>
        <dbReference type="ARBA" id="ARBA00023125"/>
    </source>
</evidence>
<dbReference type="OrthoDB" id="9809772at2"/>